<feature type="compositionally biased region" description="Basic and acidic residues" evidence="1">
    <location>
        <begin position="163"/>
        <end position="176"/>
    </location>
</feature>
<evidence type="ECO:0000313" key="2">
    <source>
        <dbReference type="EMBL" id="KAA6381495.1"/>
    </source>
</evidence>
<organism evidence="2 3">
    <name type="scientific">Streblomastix strix</name>
    <dbReference type="NCBI Taxonomy" id="222440"/>
    <lineage>
        <taxon>Eukaryota</taxon>
        <taxon>Metamonada</taxon>
        <taxon>Preaxostyla</taxon>
        <taxon>Oxymonadida</taxon>
        <taxon>Streblomastigidae</taxon>
        <taxon>Streblomastix</taxon>
    </lineage>
</organism>
<proteinExistence type="predicted"/>
<evidence type="ECO:0000256" key="1">
    <source>
        <dbReference type="SAM" id="MobiDB-lite"/>
    </source>
</evidence>
<reference evidence="2 3" key="1">
    <citation type="submission" date="2019-03" db="EMBL/GenBank/DDBJ databases">
        <title>Single cell metagenomics reveals metabolic interactions within the superorganism composed of flagellate Streblomastix strix and complex community of Bacteroidetes bacteria on its surface.</title>
        <authorList>
            <person name="Treitli S.C."/>
            <person name="Kolisko M."/>
            <person name="Husnik F."/>
            <person name="Keeling P."/>
            <person name="Hampl V."/>
        </authorList>
    </citation>
    <scope>NUCLEOTIDE SEQUENCE [LARGE SCALE GENOMIC DNA]</scope>
    <source>
        <strain evidence="2">ST1C</strain>
    </source>
</reference>
<dbReference type="EMBL" id="SNRW01007296">
    <property type="protein sequence ID" value="KAA6381495.1"/>
    <property type="molecule type" value="Genomic_DNA"/>
</dbReference>
<evidence type="ECO:0000313" key="3">
    <source>
        <dbReference type="Proteomes" id="UP000324800"/>
    </source>
</evidence>
<gene>
    <name evidence="2" type="ORF">EZS28_022978</name>
</gene>
<sequence length="283" mass="32834">MGDEIGKFLQAELQPTLQDNERQLIPMQAESERTQTLMAKVLEAMTGVLTIEINFWTTNILDEQNGEIRRREIQRPSLLQITSITVPDEVLDSKRSRIDKIFGDRASAGQDDPYLKRGRKNAHCKCEKLKRDKRKQFQFGCEFNQLTLEQRNRVTHVRSTSNYKERRSEQRRDRNYEFSLGPRGQPPPGQGPTGQYIPRNTQIPEATIFAPPLNTEQEIPDIPNVMTKETIKGHMRRWMLKGYDLIPIGKDDDVQYWPGFGPDVSLAKDWKQIQAIRFYTNDG</sequence>
<dbReference type="Proteomes" id="UP000324800">
    <property type="component" value="Unassembled WGS sequence"/>
</dbReference>
<dbReference type="AlphaFoldDB" id="A0A5J4VGA0"/>
<feature type="region of interest" description="Disordered" evidence="1">
    <location>
        <begin position="155"/>
        <end position="194"/>
    </location>
</feature>
<comment type="caution">
    <text evidence="2">The sequence shown here is derived from an EMBL/GenBank/DDBJ whole genome shotgun (WGS) entry which is preliminary data.</text>
</comment>
<protein>
    <submittedName>
        <fullName evidence="2">Uncharacterized protein</fullName>
    </submittedName>
</protein>
<accession>A0A5J4VGA0</accession>
<name>A0A5J4VGA0_9EUKA</name>